<organism evidence="2">
    <name type="scientific">Anopheles braziliensis</name>
    <dbReference type="NCBI Taxonomy" id="58242"/>
    <lineage>
        <taxon>Eukaryota</taxon>
        <taxon>Metazoa</taxon>
        <taxon>Ecdysozoa</taxon>
        <taxon>Arthropoda</taxon>
        <taxon>Hexapoda</taxon>
        <taxon>Insecta</taxon>
        <taxon>Pterygota</taxon>
        <taxon>Neoptera</taxon>
        <taxon>Endopterygota</taxon>
        <taxon>Diptera</taxon>
        <taxon>Nematocera</taxon>
        <taxon>Culicoidea</taxon>
        <taxon>Culicidae</taxon>
        <taxon>Anophelinae</taxon>
        <taxon>Anopheles</taxon>
    </lineage>
</organism>
<feature type="chain" id="PRO_5014863033" evidence="1">
    <location>
        <begin position="20"/>
        <end position="74"/>
    </location>
</feature>
<sequence>MFVASFSLRLLFSLSLSRAGGVLCSNRVALSVTLYISYRSERNWSHLILPPDGWKRHRTVCGSESDSSPCVAEI</sequence>
<protein>
    <submittedName>
        <fullName evidence="2">Putative secreted peptide</fullName>
    </submittedName>
</protein>
<reference evidence="2" key="1">
    <citation type="submission" date="2018-01" db="EMBL/GenBank/DDBJ databases">
        <title>An insight into the sialome of Amazonian anophelines.</title>
        <authorList>
            <person name="Ribeiro J.M."/>
            <person name="Scarpassa V."/>
            <person name="Calvo E."/>
        </authorList>
    </citation>
    <scope>NUCLEOTIDE SEQUENCE</scope>
    <source>
        <tissue evidence="2">Salivary glands</tissue>
    </source>
</reference>
<feature type="signal peptide" evidence="1">
    <location>
        <begin position="1"/>
        <end position="19"/>
    </location>
</feature>
<proteinExistence type="predicted"/>
<accession>A0A2M3ZQE5</accession>
<keyword evidence="1" id="KW-0732">Signal</keyword>
<dbReference type="AlphaFoldDB" id="A0A2M3ZQE5"/>
<evidence type="ECO:0000256" key="1">
    <source>
        <dbReference type="SAM" id="SignalP"/>
    </source>
</evidence>
<dbReference type="EMBL" id="GGFM01010020">
    <property type="protein sequence ID" value="MBW30771.1"/>
    <property type="molecule type" value="Transcribed_RNA"/>
</dbReference>
<evidence type="ECO:0000313" key="2">
    <source>
        <dbReference type="EMBL" id="MBW30771.1"/>
    </source>
</evidence>
<name>A0A2M3ZQE5_9DIPT</name>